<sequence length="435" mass="49447">MRNREKLSEKLVRAAETRPRPWQVFDTEVVGLSICIYPSGSRSFMFDYRVAGRQRRFTIGRWPEWSVTAARDRAKVLRRDVDSGQDPMAEREDAREAPRFPDLVERYLREHAAHLAPRNAADQESMLRKLIEPHWKHRLVSEIEPADVERVLNLIAQGRSRPAKKKTKAKRAKPLAPPKPTPIRANRAGEMLRKVFNLAIAWKMRADNPALGFRRRMEVERELFLSMDEIARLGDALAAAEDQRAAAIIRICMLTGARVGEVRTARFEHFDLEREIWTKPAANTKQRRIHRVPISLDTVALVRTRLGAVPAGCDWLFPGDVEGKDQPVQELRRFWRCIQMQAELPDVRIHDLRHTFASLLVSGGASLEMIGKLLGHSQSRTTQRYAHLMDSPLRAGVDAVADLVRARPRLVHSASPAEMQEPMPEQAHAAGARSG</sequence>
<evidence type="ECO:0000256" key="3">
    <source>
        <dbReference type="ARBA" id="ARBA00023125"/>
    </source>
</evidence>
<dbReference type="InterPro" id="IPR011010">
    <property type="entry name" value="DNA_brk_join_enz"/>
</dbReference>
<accession>A0A418ZZM8</accession>
<feature type="region of interest" description="Disordered" evidence="5">
    <location>
        <begin position="159"/>
        <end position="184"/>
    </location>
</feature>
<dbReference type="AlphaFoldDB" id="A0A418ZZM8"/>
<dbReference type="Gene3D" id="1.10.443.10">
    <property type="entry name" value="Intergrase catalytic core"/>
    <property type="match status" value="1"/>
</dbReference>
<dbReference type="PANTHER" id="PTHR30629">
    <property type="entry name" value="PROPHAGE INTEGRASE"/>
    <property type="match status" value="1"/>
</dbReference>
<dbReference type="Proteomes" id="UP000285530">
    <property type="component" value="Unassembled WGS sequence"/>
</dbReference>
<dbReference type="SUPFAM" id="SSF56349">
    <property type="entry name" value="DNA breaking-rejoining enzymes"/>
    <property type="match status" value="1"/>
</dbReference>
<dbReference type="RefSeq" id="WP_119885521.1">
    <property type="nucleotide sequence ID" value="NZ_CP067169.1"/>
</dbReference>
<dbReference type="GO" id="GO:0006310">
    <property type="term" value="P:DNA recombination"/>
    <property type="evidence" value="ECO:0007669"/>
    <property type="project" value="UniProtKB-KW"/>
</dbReference>
<dbReference type="Gene3D" id="3.30.160.390">
    <property type="entry name" value="Integrase, DNA-binding domain"/>
    <property type="match status" value="1"/>
</dbReference>
<evidence type="ECO:0000256" key="5">
    <source>
        <dbReference type="SAM" id="MobiDB-lite"/>
    </source>
</evidence>
<dbReference type="OrthoDB" id="6388170at2"/>
<feature type="compositionally biased region" description="Basic residues" evidence="5">
    <location>
        <begin position="161"/>
        <end position="173"/>
    </location>
</feature>
<evidence type="ECO:0000313" key="7">
    <source>
        <dbReference type="EMBL" id="RJL06033.1"/>
    </source>
</evidence>
<keyword evidence="8" id="KW-1185">Reference proteome</keyword>
<comment type="similarity">
    <text evidence="1">Belongs to the 'phage' integrase family.</text>
</comment>
<keyword evidence="4" id="KW-0233">DNA recombination</keyword>
<dbReference type="Pfam" id="PF00589">
    <property type="entry name" value="Phage_integrase"/>
    <property type="match status" value="1"/>
</dbReference>
<dbReference type="InterPro" id="IPR050808">
    <property type="entry name" value="Phage_Integrase"/>
</dbReference>
<evidence type="ECO:0000256" key="1">
    <source>
        <dbReference type="ARBA" id="ARBA00008857"/>
    </source>
</evidence>
<organism evidence="7 8">
    <name type="scientific">Paracoccus aestuarii</name>
    <dbReference type="NCBI Taxonomy" id="453842"/>
    <lineage>
        <taxon>Bacteria</taxon>
        <taxon>Pseudomonadati</taxon>
        <taxon>Pseudomonadota</taxon>
        <taxon>Alphaproteobacteria</taxon>
        <taxon>Rhodobacterales</taxon>
        <taxon>Paracoccaceae</taxon>
        <taxon>Paracoccus</taxon>
    </lineage>
</organism>
<dbReference type="EMBL" id="QZEV01000014">
    <property type="protein sequence ID" value="RJL06033.1"/>
    <property type="molecule type" value="Genomic_DNA"/>
</dbReference>
<protein>
    <submittedName>
        <fullName evidence="7">DUF4102 domain-containing protein</fullName>
    </submittedName>
</protein>
<dbReference type="Pfam" id="PF13356">
    <property type="entry name" value="Arm-DNA-bind_3"/>
    <property type="match status" value="1"/>
</dbReference>
<proteinExistence type="inferred from homology"/>
<dbReference type="PANTHER" id="PTHR30629:SF2">
    <property type="entry name" value="PROPHAGE INTEGRASE INTS-RELATED"/>
    <property type="match status" value="1"/>
</dbReference>
<keyword evidence="2" id="KW-0229">DNA integration</keyword>
<evidence type="ECO:0000313" key="8">
    <source>
        <dbReference type="Proteomes" id="UP000285530"/>
    </source>
</evidence>
<dbReference type="PROSITE" id="PS51898">
    <property type="entry name" value="TYR_RECOMBINASE"/>
    <property type="match status" value="1"/>
</dbReference>
<name>A0A418ZZM8_9RHOB</name>
<dbReference type="GO" id="GO:0003677">
    <property type="term" value="F:DNA binding"/>
    <property type="evidence" value="ECO:0007669"/>
    <property type="project" value="UniProtKB-KW"/>
</dbReference>
<feature type="region of interest" description="Disordered" evidence="5">
    <location>
        <begin position="414"/>
        <end position="435"/>
    </location>
</feature>
<comment type="caution">
    <text evidence="7">The sequence shown here is derived from an EMBL/GenBank/DDBJ whole genome shotgun (WGS) entry which is preliminary data.</text>
</comment>
<dbReference type="InterPro" id="IPR002104">
    <property type="entry name" value="Integrase_catalytic"/>
</dbReference>
<evidence type="ECO:0000256" key="4">
    <source>
        <dbReference type="ARBA" id="ARBA00023172"/>
    </source>
</evidence>
<dbReference type="CDD" id="cd00796">
    <property type="entry name" value="INT_Rci_Hp1_C"/>
    <property type="match status" value="1"/>
</dbReference>
<dbReference type="Gene3D" id="1.10.150.130">
    <property type="match status" value="1"/>
</dbReference>
<dbReference type="InterPro" id="IPR010998">
    <property type="entry name" value="Integrase_recombinase_N"/>
</dbReference>
<evidence type="ECO:0000259" key="6">
    <source>
        <dbReference type="PROSITE" id="PS51898"/>
    </source>
</evidence>
<gene>
    <name evidence="7" type="ORF">D3P06_05070</name>
</gene>
<keyword evidence="3" id="KW-0238">DNA-binding</keyword>
<feature type="domain" description="Tyr recombinase" evidence="6">
    <location>
        <begin position="220"/>
        <end position="398"/>
    </location>
</feature>
<dbReference type="InterPro" id="IPR038488">
    <property type="entry name" value="Integrase_DNA-bd_sf"/>
</dbReference>
<reference evidence="7 8" key="1">
    <citation type="submission" date="2018-09" db="EMBL/GenBank/DDBJ databases">
        <title>Paracoccus onubensis nov. sp. a moderate halophilic bacterium isolated from Gruta de las Maravillas (Aracena, Spain).</title>
        <authorList>
            <person name="Jurado V."/>
            <person name="Gutierrez-Patricio S."/>
            <person name="Gonzalez-Pimentel J.L."/>
            <person name="Laiz L."/>
            <person name="Saiz-Jimenez C."/>
        </authorList>
    </citation>
    <scope>NUCLEOTIDE SEQUENCE [LARGE SCALE GENOMIC DNA]</scope>
    <source>
        <strain evidence="7 8">DSM 19484</strain>
    </source>
</reference>
<dbReference type="GO" id="GO:0015074">
    <property type="term" value="P:DNA integration"/>
    <property type="evidence" value="ECO:0007669"/>
    <property type="project" value="UniProtKB-KW"/>
</dbReference>
<dbReference type="InterPro" id="IPR025166">
    <property type="entry name" value="Integrase_DNA_bind_dom"/>
</dbReference>
<dbReference type="InterPro" id="IPR013762">
    <property type="entry name" value="Integrase-like_cat_sf"/>
</dbReference>
<evidence type="ECO:0000256" key="2">
    <source>
        <dbReference type="ARBA" id="ARBA00022908"/>
    </source>
</evidence>